<keyword evidence="4" id="KW-1185">Reference proteome</keyword>
<comment type="caution">
    <text evidence="3">The sequence shown here is derived from an EMBL/GenBank/DDBJ whole genome shotgun (WGS) entry which is preliminary data.</text>
</comment>
<dbReference type="PANTHER" id="PTHR43649">
    <property type="entry name" value="ARABINOSE-BINDING PROTEIN-RELATED"/>
    <property type="match status" value="1"/>
</dbReference>
<comment type="similarity">
    <text evidence="1">Belongs to the bacterial solute-binding protein 1 family.</text>
</comment>
<dbReference type="SUPFAM" id="SSF53850">
    <property type="entry name" value="Periplasmic binding protein-like II"/>
    <property type="match status" value="1"/>
</dbReference>
<dbReference type="RefSeq" id="WP_344909890.1">
    <property type="nucleotide sequence ID" value="NZ_BAAAYO010000008.1"/>
</dbReference>
<proteinExistence type="inferred from homology"/>
<evidence type="ECO:0000313" key="3">
    <source>
        <dbReference type="EMBL" id="MFB9754885.1"/>
    </source>
</evidence>
<feature type="signal peptide" evidence="2">
    <location>
        <begin position="1"/>
        <end position="21"/>
    </location>
</feature>
<gene>
    <name evidence="3" type="ORF">ACFFNY_25205</name>
</gene>
<keyword evidence="2" id="KW-0732">Signal</keyword>
<protein>
    <recommendedName>
        <fullName evidence="5">Sugar ABC transporter substrate-binding protein</fullName>
    </recommendedName>
</protein>
<reference evidence="3 4" key="1">
    <citation type="submission" date="2024-09" db="EMBL/GenBank/DDBJ databases">
        <authorList>
            <person name="Sun Q."/>
            <person name="Mori K."/>
        </authorList>
    </citation>
    <scope>NUCLEOTIDE SEQUENCE [LARGE SCALE GENOMIC DNA]</scope>
    <source>
        <strain evidence="3 4">JCM 12520</strain>
    </source>
</reference>
<name>A0ABV5W2X8_9BACL</name>
<evidence type="ECO:0000256" key="1">
    <source>
        <dbReference type="ARBA" id="ARBA00008520"/>
    </source>
</evidence>
<dbReference type="PANTHER" id="PTHR43649:SF31">
    <property type="entry name" value="SN-GLYCEROL-3-PHOSPHATE-BINDING PERIPLASMIC PROTEIN UGPB"/>
    <property type="match status" value="1"/>
</dbReference>
<dbReference type="PROSITE" id="PS51257">
    <property type="entry name" value="PROKAR_LIPOPROTEIN"/>
    <property type="match status" value="1"/>
</dbReference>
<evidence type="ECO:0000256" key="2">
    <source>
        <dbReference type="SAM" id="SignalP"/>
    </source>
</evidence>
<sequence length="436" mass="48793">MKSNISALGKLAFMTMLSVVAGCGTASQPVEVEPAKPAVDMTQPITIKFFNNASNEIFEEEIGKRVRAKFPNIKIEPVGNGFTRTNMEKLVAAGEVPDLFWIGFQENISDIKQLGLSFDLAELIKRDKYDLNRFEDIALQMVKNQGDKGELFALPWQTASAVMFYNKDLFDKFAVPYPKDGMTWQEAIELGKKMSRTENGVEYKGFDPGRWSYYYQQYGVNMYDPVTGKATYMSDPKWRTIMQFFQDAYTSQGTIPAKIQENRNPFMVDKTVAMLPWAAYFQPFLAAKDTGLNFDMVSVPTPPDAKGQGISPAASILLISPLSKYKEQGWEILKFLASDEVETANSRIGFPPAIKLQAAKDQFGADLPGMQSLNMKAVFYNKPTVQPAVKGEYQSAAFQPFTQMMQDVGMGRKDINTALRDAQDVADKAIQEVKAR</sequence>
<organism evidence="3 4">
    <name type="scientific">Paenibacillus hodogayensis</name>
    <dbReference type="NCBI Taxonomy" id="279208"/>
    <lineage>
        <taxon>Bacteria</taxon>
        <taxon>Bacillati</taxon>
        <taxon>Bacillota</taxon>
        <taxon>Bacilli</taxon>
        <taxon>Bacillales</taxon>
        <taxon>Paenibacillaceae</taxon>
        <taxon>Paenibacillus</taxon>
    </lineage>
</organism>
<dbReference type="Gene3D" id="3.40.190.10">
    <property type="entry name" value="Periplasmic binding protein-like II"/>
    <property type="match status" value="1"/>
</dbReference>
<feature type="chain" id="PRO_5045926122" description="Sugar ABC transporter substrate-binding protein" evidence="2">
    <location>
        <begin position="22"/>
        <end position="436"/>
    </location>
</feature>
<dbReference type="Proteomes" id="UP001589619">
    <property type="component" value="Unassembled WGS sequence"/>
</dbReference>
<dbReference type="InterPro" id="IPR050490">
    <property type="entry name" value="Bact_solute-bd_prot1"/>
</dbReference>
<accession>A0ABV5W2X8</accession>
<evidence type="ECO:0008006" key="5">
    <source>
        <dbReference type="Google" id="ProtNLM"/>
    </source>
</evidence>
<evidence type="ECO:0000313" key="4">
    <source>
        <dbReference type="Proteomes" id="UP001589619"/>
    </source>
</evidence>
<dbReference type="EMBL" id="JBHMAG010000016">
    <property type="protein sequence ID" value="MFB9754885.1"/>
    <property type="molecule type" value="Genomic_DNA"/>
</dbReference>